<dbReference type="Gene3D" id="3.40.50.20">
    <property type="match status" value="1"/>
</dbReference>
<dbReference type="PANTHER" id="PTHR39962:SF1">
    <property type="entry name" value="LPXI FAMILY PROTEIN"/>
    <property type="match status" value="1"/>
</dbReference>
<dbReference type="AlphaFoldDB" id="A0A5J5GMJ1"/>
<dbReference type="Pfam" id="PF17930">
    <property type="entry name" value="LpxI_N"/>
    <property type="match status" value="1"/>
</dbReference>
<name>A0A5J5GMJ1_9RHOB</name>
<dbReference type="InterPro" id="IPR041255">
    <property type="entry name" value="LpxI_N"/>
</dbReference>
<sequence length="262" mass="27217">MIALIAGEGALPGEICARLAARGTPPLVCVMEGVAPDVPEALPRTTFRLETLGTFLQELRDRGVEALCMAGAMRRPPVDPARMDAATAPLAARIEEGLRQGDDGTLRTFIAIFEEHGIEVLAVHEIVPDLLPPAGVLAGAAPDHRRRAEARLGEATVAEMGAADTGQACVISGDRVIAREGPEGTDAMLAGVEAPGAMLFKAPKPDQDRRADLPVVGPETARGAARAGLGAICIEAGGVMVLGRDETTRLCAEAGITLWVRG</sequence>
<dbReference type="InterPro" id="IPR043167">
    <property type="entry name" value="LpxI_C_sf"/>
</dbReference>
<dbReference type="EMBL" id="VYQE01000002">
    <property type="protein sequence ID" value="KAA9008903.1"/>
    <property type="molecule type" value="Genomic_DNA"/>
</dbReference>
<gene>
    <name evidence="3" type="ORF">F3S47_06470</name>
</gene>
<dbReference type="Proteomes" id="UP000326554">
    <property type="component" value="Unassembled WGS sequence"/>
</dbReference>
<evidence type="ECO:0000259" key="1">
    <source>
        <dbReference type="Pfam" id="PF06230"/>
    </source>
</evidence>
<comment type="caution">
    <text evidence="3">The sequence shown here is derived from an EMBL/GenBank/DDBJ whole genome shotgun (WGS) entry which is preliminary data.</text>
</comment>
<keyword evidence="4" id="KW-1185">Reference proteome</keyword>
<feature type="domain" description="LpxI C-terminal" evidence="1">
    <location>
        <begin position="133"/>
        <end position="259"/>
    </location>
</feature>
<evidence type="ECO:0000313" key="3">
    <source>
        <dbReference type="EMBL" id="KAA9008903.1"/>
    </source>
</evidence>
<evidence type="ECO:0000259" key="2">
    <source>
        <dbReference type="Pfam" id="PF17930"/>
    </source>
</evidence>
<evidence type="ECO:0000313" key="4">
    <source>
        <dbReference type="Proteomes" id="UP000326554"/>
    </source>
</evidence>
<protein>
    <submittedName>
        <fullName evidence="3">LpxI family protein</fullName>
    </submittedName>
</protein>
<dbReference type="Pfam" id="PF06230">
    <property type="entry name" value="LpxI_C"/>
    <property type="match status" value="1"/>
</dbReference>
<accession>A0A5J5GMJ1</accession>
<proteinExistence type="predicted"/>
<reference evidence="3 4" key="1">
    <citation type="submission" date="2019-09" db="EMBL/GenBank/DDBJ databases">
        <authorList>
            <person name="Park J.-S."/>
            <person name="Choi H.-J."/>
        </authorList>
    </citation>
    <scope>NUCLEOTIDE SEQUENCE [LARGE SCALE GENOMIC DNA]</scope>
    <source>
        <strain evidence="3 4">176SS1-4</strain>
    </source>
</reference>
<dbReference type="InterPro" id="IPR053174">
    <property type="entry name" value="LpxI"/>
</dbReference>
<dbReference type="PANTHER" id="PTHR39962">
    <property type="entry name" value="BLL4848 PROTEIN"/>
    <property type="match status" value="1"/>
</dbReference>
<dbReference type="Gene3D" id="3.40.140.80">
    <property type="match status" value="1"/>
</dbReference>
<dbReference type="RefSeq" id="WP_150444436.1">
    <property type="nucleotide sequence ID" value="NZ_VYQE01000002.1"/>
</dbReference>
<organism evidence="3 4">
    <name type="scientific">Histidinibacterium aquaticum</name>
    <dbReference type="NCBI Taxonomy" id="2613962"/>
    <lineage>
        <taxon>Bacteria</taxon>
        <taxon>Pseudomonadati</taxon>
        <taxon>Pseudomonadota</taxon>
        <taxon>Alphaproteobacteria</taxon>
        <taxon>Rhodobacterales</taxon>
        <taxon>Paracoccaceae</taxon>
        <taxon>Histidinibacterium</taxon>
    </lineage>
</organism>
<feature type="domain" description="LpxI N-terminal" evidence="2">
    <location>
        <begin position="1"/>
        <end position="130"/>
    </location>
</feature>
<dbReference type="InterPro" id="IPR010415">
    <property type="entry name" value="LpxI_C"/>
</dbReference>